<evidence type="ECO:0000313" key="2">
    <source>
        <dbReference type="EMBL" id="KZV92472.1"/>
    </source>
</evidence>
<reference evidence="2 3" key="1">
    <citation type="journal article" date="2016" name="Mol. Biol. Evol.">
        <title>Comparative Genomics of Early-Diverging Mushroom-Forming Fungi Provides Insights into the Origins of Lignocellulose Decay Capabilities.</title>
        <authorList>
            <person name="Nagy L.G."/>
            <person name="Riley R."/>
            <person name="Tritt A."/>
            <person name="Adam C."/>
            <person name="Daum C."/>
            <person name="Floudas D."/>
            <person name="Sun H."/>
            <person name="Yadav J.S."/>
            <person name="Pangilinan J."/>
            <person name="Larsson K.H."/>
            <person name="Matsuura K."/>
            <person name="Barry K."/>
            <person name="Labutti K."/>
            <person name="Kuo R."/>
            <person name="Ohm R.A."/>
            <person name="Bhattacharya S.S."/>
            <person name="Shirouzu T."/>
            <person name="Yoshinaga Y."/>
            <person name="Martin F.M."/>
            <person name="Grigoriev I.V."/>
            <person name="Hibbett D.S."/>
        </authorList>
    </citation>
    <scope>NUCLEOTIDE SEQUENCE [LARGE SCALE GENOMIC DNA]</scope>
    <source>
        <strain evidence="2 3">HHB12029</strain>
    </source>
</reference>
<dbReference type="Proteomes" id="UP000077266">
    <property type="component" value="Unassembled WGS sequence"/>
</dbReference>
<name>A0A165HU77_EXIGL</name>
<evidence type="ECO:0000313" key="3">
    <source>
        <dbReference type="Proteomes" id="UP000077266"/>
    </source>
</evidence>
<feature type="region of interest" description="Disordered" evidence="1">
    <location>
        <begin position="68"/>
        <end position="89"/>
    </location>
</feature>
<dbReference type="AlphaFoldDB" id="A0A165HU77"/>
<accession>A0A165HU77</accession>
<keyword evidence="3" id="KW-1185">Reference proteome</keyword>
<dbReference type="InParanoid" id="A0A165HU77"/>
<organism evidence="2 3">
    <name type="scientific">Exidia glandulosa HHB12029</name>
    <dbReference type="NCBI Taxonomy" id="1314781"/>
    <lineage>
        <taxon>Eukaryota</taxon>
        <taxon>Fungi</taxon>
        <taxon>Dikarya</taxon>
        <taxon>Basidiomycota</taxon>
        <taxon>Agaricomycotina</taxon>
        <taxon>Agaricomycetes</taxon>
        <taxon>Auriculariales</taxon>
        <taxon>Exidiaceae</taxon>
        <taxon>Exidia</taxon>
    </lineage>
</organism>
<sequence length="350" mass="38993">MSRVVYPHSFFNLMNQDDWTTLNNSRQDFVCVSRVVMNGAGCTPALLGAAVARFPNLEEVHIQNFKVTDAPPGTPLPQLPRRSIPGPPPSPSPAVNALFLLRNVLSVTISSRLDPHFHVEDDHVVRGLLDFAMAAYHFDASAATHIVIGEGVIDVLATPVGERRRKRMPQYRRTVHLYDPKLTPPASAARIQNLALESIAYGLQCQMYEESDCPDEYSPVHPLNSSIKLRIPLSLVPCLQRMHTGDAPYFVALQELEIDWNVDVKTVARNVGQYKLPTAVDDPRLIRVHQAIRGPVVLSADLLLLILRLNQRSVKDRASVELWNVQMRTEGDFLQVQTACASLAMVSDEQ</sequence>
<dbReference type="EMBL" id="KV426008">
    <property type="protein sequence ID" value="KZV92472.1"/>
    <property type="molecule type" value="Genomic_DNA"/>
</dbReference>
<proteinExistence type="predicted"/>
<protein>
    <submittedName>
        <fullName evidence="2">Uncharacterized protein</fullName>
    </submittedName>
</protein>
<evidence type="ECO:0000256" key="1">
    <source>
        <dbReference type="SAM" id="MobiDB-lite"/>
    </source>
</evidence>
<gene>
    <name evidence="2" type="ORF">EXIGLDRAFT_769019</name>
</gene>